<dbReference type="EMBL" id="APAT01000024">
    <property type="protein sequence ID" value="EMP54318.1"/>
    <property type="molecule type" value="Genomic_DNA"/>
</dbReference>
<dbReference type="SUPFAM" id="SSF54637">
    <property type="entry name" value="Thioesterase/thiol ester dehydrase-isomerase"/>
    <property type="match status" value="1"/>
</dbReference>
<dbReference type="CDD" id="cd00586">
    <property type="entry name" value="4HBT"/>
    <property type="match status" value="1"/>
</dbReference>
<accession>M7D0N7</accession>
<evidence type="ECO:0000313" key="2">
    <source>
        <dbReference type="EMBL" id="EMP54318.1"/>
    </source>
</evidence>
<organism evidence="2 3">
    <name type="scientific">Marinobacter santoriniensis NKSG1</name>
    <dbReference type="NCBI Taxonomy" id="1288826"/>
    <lineage>
        <taxon>Bacteria</taxon>
        <taxon>Pseudomonadati</taxon>
        <taxon>Pseudomonadota</taxon>
        <taxon>Gammaproteobacteria</taxon>
        <taxon>Pseudomonadales</taxon>
        <taxon>Marinobacteraceae</taxon>
        <taxon>Marinobacter</taxon>
    </lineage>
</organism>
<reference evidence="2 3" key="1">
    <citation type="journal article" date="2013" name="Genome Announc.">
        <title>Genome Sequence of Hydrothermal Arsenic-Respiring Bacterium Marinobacter santoriniensis NKSG1T.</title>
        <authorList>
            <person name="Handley K.M."/>
            <person name="Upton M."/>
            <person name="Beatson S.A."/>
            <person name="Hery M."/>
            <person name="Lloyd J.R."/>
        </authorList>
    </citation>
    <scope>NUCLEOTIDE SEQUENCE [LARGE SCALE GENOMIC DNA]</scope>
    <source>
        <strain evidence="2 3">NKSG1</strain>
    </source>
</reference>
<dbReference type="InterPro" id="IPR029069">
    <property type="entry name" value="HotDog_dom_sf"/>
</dbReference>
<dbReference type="InterPro" id="IPR006683">
    <property type="entry name" value="Thioestr_dom"/>
</dbReference>
<dbReference type="eggNOG" id="COG0824">
    <property type="taxonomic scope" value="Bacteria"/>
</dbReference>
<comment type="caution">
    <text evidence="2">The sequence shown here is derived from an EMBL/GenBank/DDBJ whole genome shotgun (WGS) entry which is preliminary data.</text>
</comment>
<dbReference type="Proteomes" id="UP000011960">
    <property type="component" value="Unassembled WGS sequence"/>
</dbReference>
<evidence type="ECO:0000313" key="3">
    <source>
        <dbReference type="Proteomes" id="UP000011960"/>
    </source>
</evidence>
<proteinExistence type="predicted"/>
<dbReference type="STRING" id="1288826.MSNKSG1_16346"/>
<keyword evidence="3" id="KW-1185">Reference proteome</keyword>
<dbReference type="GO" id="GO:0016790">
    <property type="term" value="F:thiolester hydrolase activity"/>
    <property type="evidence" value="ECO:0007669"/>
    <property type="project" value="UniProtKB-ARBA"/>
</dbReference>
<gene>
    <name evidence="2" type="ORF">MSNKSG1_16346</name>
</gene>
<protein>
    <submittedName>
        <fullName evidence="2">4-hydroxybenzoyl-CoA thioesterase</fullName>
    </submittedName>
</protein>
<dbReference type="Gene3D" id="3.10.129.10">
    <property type="entry name" value="Hotdog Thioesterase"/>
    <property type="match status" value="1"/>
</dbReference>
<dbReference type="Pfam" id="PF03061">
    <property type="entry name" value="4HBT"/>
    <property type="match status" value="1"/>
</dbReference>
<dbReference type="AlphaFoldDB" id="M7D0N7"/>
<evidence type="ECO:0000259" key="1">
    <source>
        <dbReference type="Pfam" id="PF03061"/>
    </source>
</evidence>
<feature type="domain" description="Thioesterase" evidence="1">
    <location>
        <begin position="11"/>
        <end position="88"/>
    </location>
</feature>
<name>M7D0N7_9GAMM</name>
<sequence length="176" mass="19689">MRYGECDAQSVVFNARYADFVDISVNEYIRVLFGDYQNLLDQDLDIQVVSLTINWKAPARFDDVLEARIRTGRIGRTSFTLHLEFYRFADGQFIADADITDVMIRPSVMEKSRFPIGSGHCLKPGRRACCSATPASSSPTSGPGNPVTLSRVAFSFPARPAARLWRHLRRTPGSGR</sequence>